<dbReference type="EMBL" id="JAGMVJ010000008">
    <property type="protein sequence ID" value="KAH7088015.1"/>
    <property type="molecule type" value="Genomic_DNA"/>
</dbReference>
<feature type="compositionally biased region" description="Basic and acidic residues" evidence="1">
    <location>
        <begin position="102"/>
        <end position="121"/>
    </location>
</feature>
<feature type="compositionally biased region" description="Polar residues" evidence="1">
    <location>
        <begin position="194"/>
        <end position="209"/>
    </location>
</feature>
<evidence type="ECO:0000256" key="1">
    <source>
        <dbReference type="SAM" id="MobiDB-lite"/>
    </source>
</evidence>
<feature type="compositionally biased region" description="Basic and acidic residues" evidence="1">
    <location>
        <begin position="215"/>
        <end position="226"/>
    </location>
</feature>
<name>A0A8K0VZ57_9PLEO</name>
<organism evidence="2 3">
    <name type="scientific">Paraphoma chrysanthemicola</name>
    <dbReference type="NCBI Taxonomy" id="798071"/>
    <lineage>
        <taxon>Eukaryota</taxon>
        <taxon>Fungi</taxon>
        <taxon>Dikarya</taxon>
        <taxon>Ascomycota</taxon>
        <taxon>Pezizomycotina</taxon>
        <taxon>Dothideomycetes</taxon>
        <taxon>Pleosporomycetidae</taxon>
        <taxon>Pleosporales</taxon>
        <taxon>Pleosporineae</taxon>
        <taxon>Phaeosphaeriaceae</taxon>
        <taxon>Paraphoma</taxon>
    </lineage>
</organism>
<evidence type="ECO:0000313" key="3">
    <source>
        <dbReference type="Proteomes" id="UP000813461"/>
    </source>
</evidence>
<proteinExistence type="predicted"/>
<feature type="region of interest" description="Disordered" evidence="1">
    <location>
        <begin position="1"/>
        <end position="226"/>
    </location>
</feature>
<sequence>MSQFDDHGAATGPYGPGNAPPPPMDPPPSKVGRKRFRDERVEASSASTAPHESYSKQISDTPRRKVSSNQRRKLRLNQEREKLRKERAALEHTKNNWRSRSPSRDEFQGANERHRAYWSDSRDDDQDGAQKGRWNPQYEDRQHLQDARQFTPNQVVDETPGRLSPGKADPNHYHNSYDDTKDVRDVRDGRDQWGNDNEYSWSPRRSQPPAQYDHGNGEGEYQPKHG</sequence>
<protein>
    <submittedName>
        <fullName evidence="2">Uncharacterized protein</fullName>
    </submittedName>
</protein>
<feature type="compositionally biased region" description="Polar residues" evidence="1">
    <location>
        <begin position="44"/>
        <end position="60"/>
    </location>
</feature>
<feature type="compositionally biased region" description="Basic residues" evidence="1">
    <location>
        <begin position="64"/>
        <end position="75"/>
    </location>
</feature>
<feature type="compositionally biased region" description="Basic and acidic residues" evidence="1">
    <location>
        <begin position="169"/>
        <end position="193"/>
    </location>
</feature>
<comment type="caution">
    <text evidence="2">The sequence shown here is derived from an EMBL/GenBank/DDBJ whole genome shotgun (WGS) entry which is preliminary data.</text>
</comment>
<evidence type="ECO:0000313" key="2">
    <source>
        <dbReference type="EMBL" id="KAH7088015.1"/>
    </source>
</evidence>
<dbReference type="Proteomes" id="UP000813461">
    <property type="component" value="Unassembled WGS sequence"/>
</dbReference>
<gene>
    <name evidence="2" type="ORF">FB567DRAFT_329808</name>
</gene>
<accession>A0A8K0VZ57</accession>
<feature type="compositionally biased region" description="Pro residues" evidence="1">
    <location>
        <begin position="18"/>
        <end position="29"/>
    </location>
</feature>
<keyword evidence="3" id="KW-1185">Reference proteome</keyword>
<feature type="compositionally biased region" description="Basic and acidic residues" evidence="1">
    <location>
        <begin position="76"/>
        <end position="94"/>
    </location>
</feature>
<reference evidence="2" key="1">
    <citation type="journal article" date="2021" name="Nat. Commun.">
        <title>Genetic determinants of endophytism in the Arabidopsis root mycobiome.</title>
        <authorList>
            <person name="Mesny F."/>
            <person name="Miyauchi S."/>
            <person name="Thiergart T."/>
            <person name="Pickel B."/>
            <person name="Atanasova L."/>
            <person name="Karlsson M."/>
            <person name="Huettel B."/>
            <person name="Barry K.W."/>
            <person name="Haridas S."/>
            <person name="Chen C."/>
            <person name="Bauer D."/>
            <person name="Andreopoulos W."/>
            <person name="Pangilinan J."/>
            <person name="LaButti K."/>
            <person name="Riley R."/>
            <person name="Lipzen A."/>
            <person name="Clum A."/>
            <person name="Drula E."/>
            <person name="Henrissat B."/>
            <person name="Kohler A."/>
            <person name="Grigoriev I.V."/>
            <person name="Martin F.M."/>
            <person name="Hacquard S."/>
        </authorList>
    </citation>
    <scope>NUCLEOTIDE SEQUENCE</scope>
    <source>
        <strain evidence="2">MPI-SDFR-AT-0120</strain>
    </source>
</reference>
<dbReference type="AlphaFoldDB" id="A0A8K0VZ57"/>